<dbReference type="EMBL" id="ANHZ02000002">
    <property type="protein sequence ID" value="EME37697.1"/>
    <property type="molecule type" value="Genomic_DNA"/>
</dbReference>
<feature type="compositionally biased region" description="Polar residues" evidence="4">
    <location>
        <begin position="1"/>
        <end position="11"/>
    </location>
</feature>
<proteinExistence type="inferred from homology"/>
<feature type="region of interest" description="Disordered" evidence="4">
    <location>
        <begin position="1"/>
        <end position="64"/>
    </location>
</feature>
<dbReference type="Pfam" id="PF00933">
    <property type="entry name" value="Glyco_hydro_3"/>
    <property type="match status" value="1"/>
</dbReference>
<evidence type="ECO:0000256" key="1">
    <source>
        <dbReference type="ARBA" id="ARBA00005336"/>
    </source>
</evidence>
<dbReference type="AlphaFoldDB" id="M2WGK4"/>
<comment type="similarity">
    <text evidence="1">Belongs to the glycosyl hydrolase 3 family.</text>
</comment>
<reference evidence="6 7" key="1">
    <citation type="journal article" date="2014" name="Genome Announc.">
        <title>Draft Genome Sequence of Kocuria palustris PEL.</title>
        <authorList>
            <person name="Sharma G."/>
            <person name="Khatri I."/>
            <person name="Subramanian S."/>
        </authorList>
    </citation>
    <scope>NUCLEOTIDE SEQUENCE [LARGE SCALE GENOMIC DNA]</scope>
    <source>
        <strain evidence="6 7">PEL</strain>
    </source>
</reference>
<dbReference type="InterPro" id="IPR050226">
    <property type="entry name" value="NagZ_Beta-hexosaminidase"/>
</dbReference>
<feature type="region of interest" description="Disordered" evidence="4">
    <location>
        <begin position="421"/>
        <end position="445"/>
    </location>
</feature>
<dbReference type="Gene3D" id="3.20.20.300">
    <property type="entry name" value="Glycoside hydrolase, family 3, N-terminal domain"/>
    <property type="match status" value="1"/>
</dbReference>
<organism evidence="6 7">
    <name type="scientific">Kocuria palustris PEL</name>
    <dbReference type="NCBI Taxonomy" id="1236550"/>
    <lineage>
        <taxon>Bacteria</taxon>
        <taxon>Bacillati</taxon>
        <taxon>Actinomycetota</taxon>
        <taxon>Actinomycetes</taxon>
        <taxon>Micrococcales</taxon>
        <taxon>Micrococcaceae</taxon>
        <taxon>Kocuria</taxon>
    </lineage>
</organism>
<dbReference type="GO" id="GO:0005975">
    <property type="term" value="P:carbohydrate metabolic process"/>
    <property type="evidence" value="ECO:0007669"/>
    <property type="project" value="InterPro"/>
</dbReference>
<dbReference type="InterPro" id="IPR017853">
    <property type="entry name" value="GH"/>
</dbReference>
<dbReference type="GO" id="GO:0004553">
    <property type="term" value="F:hydrolase activity, hydrolyzing O-glycosyl compounds"/>
    <property type="evidence" value="ECO:0007669"/>
    <property type="project" value="InterPro"/>
</dbReference>
<keyword evidence="2" id="KW-0378">Hydrolase</keyword>
<keyword evidence="3" id="KW-0326">Glycosidase</keyword>
<evidence type="ECO:0000313" key="6">
    <source>
        <dbReference type="EMBL" id="EME37697.1"/>
    </source>
</evidence>
<dbReference type="InterPro" id="IPR036962">
    <property type="entry name" value="Glyco_hydro_3_N_sf"/>
</dbReference>
<protein>
    <submittedName>
        <fullName evidence="6">Beta-hexosaminidase</fullName>
    </submittedName>
</protein>
<gene>
    <name evidence="6" type="ORF">C884_01071</name>
</gene>
<dbReference type="PANTHER" id="PTHR30480:SF16">
    <property type="entry name" value="GLYCOSIDE HYDROLASE FAMILY 3 DOMAIN PROTEIN"/>
    <property type="match status" value="1"/>
</dbReference>
<dbReference type="Proteomes" id="UP000009877">
    <property type="component" value="Unassembled WGS sequence"/>
</dbReference>
<feature type="domain" description="Glycoside hydrolase family 3 N-terminal" evidence="5">
    <location>
        <begin position="66"/>
        <end position="413"/>
    </location>
</feature>
<accession>M2WGK4</accession>
<dbReference type="GO" id="GO:0009254">
    <property type="term" value="P:peptidoglycan turnover"/>
    <property type="evidence" value="ECO:0007669"/>
    <property type="project" value="TreeGrafter"/>
</dbReference>
<evidence type="ECO:0000313" key="7">
    <source>
        <dbReference type="Proteomes" id="UP000009877"/>
    </source>
</evidence>
<feature type="compositionally biased region" description="Low complexity" evidence="4">
    <location>
        <begin position="12"/>
        <end position="34"/>
    </location>
</feature>
<comment type="caution">
    <text evidence="6">The sequence shown here is derived from an EMBL/GenBank/DDBJ whole genome shotgun (WGS) entry which is preliminary data.</text>
</comment>
<dbReference type="SUPFAM" id="SSF51445">
    <property type="entry name" value="(Trans)glycosidases"/>
    <property type="match status" value="1"/>
</dbReference>
<evidence type="ECO:0000256" key="2">
    <source>
        <dbReference type="ARBA" id="ARBA00022801"/>
    </source>
</evidence>
<keyword evidence="7" id="KW-1185">Reference proteome</keyword>
<evidence type="ECO:0000256" key="4">
    <source>
        <dbReference type="SAM" id="MobiDB-lite"/>
    </source>
</evidence>
<name>M2WGK4_9MICC</name>
<dbReference type="PANTHER" id="PTHR30480">
    <property type="entry name" value="BETA-HEXOSAMINIDASE-RELATED"/>
    <property type="match status" value="1"/>
</dbReference>
<evidence type="ECO:0000259" key="5">
    <source>
        <dbReference type="Pfam" id="PF00933"/>
    </source>
</evidence>
<sequence length="445" mass="45167">MLSACGSQQAPSEGTTTSSAASDGASAAGTSESSARSDYGSGEQAAGVLPDEQTRAAAEEAVSEMTLEEKAGQVLLATWSGADPASVDAQISQIGDLHLGGVIIMGANVPTAEGQGTTEEAGAGGGASNVDVEAMRSQNDRVGAALSPEERSWSGIIGVDQEGGSVARLAEPLTVWPSAQTVGAADDPELTREAAAGMGAELAGLGFTMDFAPVADVTSPDDAVVQDRAYSDDPQIVSEQTVAAMRGLSDAGLISSPKHFPGHGSVSTDSHVGLPVQQTPVDTLKDEDWAPFRAAIDAGAPTIMMGHIAVSDWNDQVPATLEPKAYQALREDLGFQGAVVTDALDMGALKDVVGPGRPVDSGVTTPAGAALQAGADLLVMPEDEAAAHADIVQAVESGAIPQQRLDEAAARVVAMQMSYDQTQGSAQVEPAEPGSHQELAARFDG</sequence>
<dbReference type="InterPro" id="IPR001764">
    <property type="entry name" value="Glyco_hydro_3_N"/>
</dbReference>
<evidence type="ECO:0000256" key="3">
    <source>
        <dbReference type="ARBA" id="ARBA00023295"/>
    </source>
</evidence>